<dbReference type="EMBL" id="QWEH01000009">
    <property type="protein sequence ID" value="RHW31209.1"/>
    <property type="molecule type" value="Genomic_DNA"/>
</dbReference>
<dbReference type="InterPro" id="IPR000836">
    <property type="entry name" value="PRTase_dom"/>
</dbReference>
<organism evidence="3 4">
    <name type="scientific">Oceanobacillus profundus</name>
    <dbReference type="NCBI Taxonomy" id="372463"/>
    <lineage>
        <taxon>Bacteria</taxon>
        <taxon>Bacillati</taxon>
        <taxon>Bacillota</taxon>
        <taxon>Bacilli</taxon>
        <taxon>Bacillales</taxon>
        <taxon>Bacillaceae</taxon>
        <taxon>Oceanobacillus</taxon>
    </lineage>
</organism>
<evidence type="ECO:0000313" key="3">
    <source>
        <dbReference type="EMBL" id="RHW31209.1"/>
    </source>
</evidence>
<comment type="caution">
    <text evidence="3">The sequence shown here is derived from an EMBL/GenBank/DDBJ whole genome shotgun (WGS) entry which is preliminary data.</text>
</comment>
<reference evidence="3 4" key="1">
    <citation type="journal article" date="2007" name="Int. J. Syst. Evol. Microbiol.">
        <title>Oceanobacillus profundus sp. nov., isolated from a deep-sea sediment core.</title>
        <authorList>
            <person name="Kim Y.G."/>
            <person name="Choi D.H."/>
            <person name="Hyun S."/>
            <person name="Cho B.C."/>
        </authorList>
    </citation>
    <scope>NUCLEOTIDE SEQUENCE [LARGE SCALE GENOMIC DNA]</scope>
    <source>
        <strain evidence="3 4">DSM 18246</strain>
    </source>
</reference>
<proteinExistence type="inferred from homology"/>
<dbReference type="PANTHER" id="PTHR47505">
    <property type="entry name" value="DNA UTILIZATION PROTEIN YHGH"/>
    <property type="match status" value="1"/>
</dbReference>
<feature type="domain" description="Phosphoribosyltransferase" evidence="2">
    <location>
        <begin position="180"/>
        <end position="224"/>
    </location>
</feature>
<dbReference type="InterPro" id="IPR051910">
    <property type="entry name" value="ComF/GntX_DNA_util-trans"/>
</dbReference>
<evidence type="ECO:0000256" key="1">
    <source>
        <dbReference type="ARBA" id="ARBA00008007"/>
    </source>
</evidence>
<dbReference type="Pfam" id="PF00156">
    <property type="entry name" value="Pribosyltran"/>
    <property type="match status" value="1"/>
</dbReference>
<dbReference type="AlphaFoldDB" id="A0A417YF00"/>
<sequence>MDCIVCQSEIIMQITWANLFQLSLPRPICDECAAGLKLLGGKQCKKCSRPSIEKICSDCLWWEQQEEMNTIEFNHSIFSYNEKMKAIVATWKYRGDYVLGEIFRDYVSKAFRERFSFLGKESLAVPIPLSGERILERGFNQALQLCEFLPIEHAGILSRIHGEKQSKKTRHERITSENPFFIKQPINKAVVLVDDIYTTGTTLRHAAQLLKQHGCPTVYAFTLIRG</sequence>
<protein>
    <submittedName>
        <fullName evidence="3">ComF family protein</fullName>
    </submittedName>
</protein>
<dbReference type="PANTHER" id="PTHR47505:SF1">
    <property type="entry name" value="DNA UTILIZATION PROTEIN YHGH"/>
    <property type="match status" value="1"/>
</dbReference>
<evidence type="ECO:0000313" key="4">
    <source>
        <dbReference type="Proteomes" id="UP000285456"/>
    </source>
</evidence>
<dbReference type="Gene3D" id="3.40.50.2020">
    <property type="match status" value="1"/>
</dbReference>
<evidence type="ECO:0000259" key="2">
    <source>
        <dbReference type="Pfam" id="PF00156"/>
    </source>
</evidence>
<dbReference type="SUPFAM" id="SSF53271">
    <property type="entry name" value="PRTase-like"/>
    <property type="match status" value="1"/>
</dbReference>
<comment type="similarity">
    <text evidence="1">Belongs to the ComF/GntX family.</text>
</comment>
<name>A0A417YF00_9BACI</name>
<dbReference type="CDD" id="cd06223">
    <property type="entry name" value="PRTases_typeI"/>
    <property type="match status" value="1"/>
</dbReference>
<dbReference type="OrthoDB" id="9779910at2"/>
<dbReference type="Proteomes" id="UP000285456">
    <property type="component" value="Unassembled WGS sequence"/>
</dbReference>
<dbReference type="InterPro" id="IPR029057">
    <property type="entry name" value="PRTase-like"/>
</dbReference>
<keyword evidence="4" id="KW-1185">Reference proteome</keyword>
<gene>
    <name evidence="3" type="ORF">D1B32_13470</name>
</gene>
<dbReference type="RefSeq" id="WP_118889658.1">
    <property type="nucleotide sequence ID" value="NZ_PHUT01000009.1"/>
</dbReference>
<accession>A0A417YF00</accession>